<keyword evidence="2" id="KW-1185">Reference proteome</keyword>
<dbReference type="WBParaSite" id="nRc.2.0.1.t43972-RA">
    <property type="protein sequence ID" value="nRc.2.0.1.t43972-RA"/>
    <property type="gene ID" value="nRc.2.0.1.g43972"/>
</dbReference>
<feature type="compositionally biased region" description="Basic and acidic residues" evidence="1">
    <location>
        <begin position="8"/>
        <end position="24"/>
    </location>
</feature>
<reference evidence="3" key="1">
    <citation type="submission" date="2022-11" db="UniProtKB">
        <authorList>
            <consortium name="WormBaseParasite"/>
        </authorList>
    </citation>
    <scope>IDENTIFICATION</scope>
</reference>
<feature type="region of interest" description="Disordered" evidence="1">
    <location>
        <begin position="123"/>
        <end position="147"/>
    </location>
</feature>
<name>A0A915KYF4_ROMCU</name>
<accession>A0A915KYF4</accession>
<proteinExistence type="predicted"/>
<sequence length="161" mass="18817">KLSSQIRNQEDSESKHYSRSEKIPKTRTRSSSKDNYSFTTIKSWPVAKKRKNLASSTNNHNRTLVKSKQDKHQVSDIVLDNQIDDRMNIDRRFSSVRKNQNLEQEKIPRSKHKNDVQFLFQNFRFDDDDNEDQSISQKSKEEESDIVVHSGSILADETFVG</sequence>
<feature type="region of interest" description="Disordered" evidence="1">
    <location>
        <begin position="1"/>
        <end position="72"/>
    </location>
</feature>
<protein>
    <submittedName>
        <fullName evidence="3">Uncharacterized protein</fullName>
    </submittedName>
</protein>
<evidence type="ECO:0000256" key="1">
    <source>
        <dbReference type="SAM" id="MobiDB-lite"/>
    </source>
</evidence>
<dbReference type="AlphaFoldDB" id="A0A915KYF4"/>
<evidence type="ECO:0000313" key="3">
    <source>
        <dbReference type="WBParaSite" id="nRc.2.0.1.t43972-RA"/>
    </source>
</evidence>
<feature type="compositionally biased region" description="Polar residues" evidence="1">
    <location>
        <begin position="53"/>
        <end position="66"/>
    </location>
</feature>
<feature type="compositionally biased region" description="Polar residues" evidence="1">
    <location>
        <begin position="33"/>
        <end position="42"/>
    </location>
</feature>
<organism evidence="2 3">
    <name type="scientific">Romanomermis culicivorax</name>
    <name type="common">Nematode worm</name>
    <dbReference type="NCBI Taxonomy" id="13658"/>
    <lineage>
        <taxon>Eukaryota</taxon>
        <taxon>Metazoa</taxon>
        <taxon>Ecdysozoa</taxon>
        <taxon>Nematoda</taxon>
        <taxon>Enoplea</taxon>
        <taxon>Dorylaimia</taxon>
        <taxon>Mermithida</taxon>
        <taxon>Mermithoidea</taxon>
        <taxon>Mermithidae</taxon>
        <taxon>Romanomermis</taxon>
    </lineage>
</organism>
<evidence type="ECO:0000313" key="2">
    <source>
        <dbReference type="Proteomes" id="UP000887565"/>
    </source>
</evidence>
<dbReference type="Proteomes" id="UP000887565">
    <property type="component" value="Unplaced"/>
</dbReference>